<accession>A0ABP5R347</accession>
<protein>
    <submittedName>
        <fullName evidence="1">Pyridoxamine 5'-phosphate oxidase family protein</fullName>
    </submittedName>
</protein>
<reference evidence="2" key="1">
    <citation type="journal article" date="2019" name="Int. J. Syst. Evol. Microbiol.">
        <title>The Global Catalogue of Microorganisms (GCM) 10K type strain sequencing project: providing services to taxonomists for standard genome sequencing and annotation.</title>
        <authorList>
            <consortium name="The Broad Institute Genomics Platform"/>
            <consortium name="The Broad Institute Genome Sequencing Center for Infectious Disease"/>
            <person name="Wu L."/>
            <person name="Ma J."/>
        </authorList>
    </citation>
    <scope>NUCLEOTIDE SEQUENCE [LARGE SCALE GENOMIC DNA]</scope>
    <source>
        <strain evidence="2">JCM 7356</strain>
    </source>
</reference>
<dbReference type="Gene3D" id="2.30.110.10">
    <property type="entry name" value="Electron Transport, Fmn-binding Protein, Chain A"/>
    <property type="match status" value="1"/>
</dbReference>
<name>A0ABP5R347_9ACTN</name>
<evidence type="ECO:0000313" key="1">
    <source>
        <dbReference type="EMBL" id="GAA2250348.1"/>
    </source>
</evidence>
<organism evidence="1 2">
    <name type="scientific">Kitasatospora cystarginea</name>
    <dbReference type="NCBI Taxonomy" id="58350"/>
    <lineage>
        <taxon>Bacteria</taxon>
        <taxon>Bacillati</taxon>
        <taxon>Actinomycetota</taxon>
        <taxon>Actinomycetes</taxon>
        <taxon>Kitasatosporales</taxon>
        <taxon>Streptomycetaceae</taxon>
        <taxon>Kitasatospora</taxon>
    </lineage>
</organism>
<dbReference type="RefSeq" id="WP_344637469.1">
    <property type="nucleotide sequence ID" value="NZ_BAAATR010000015.1"/>
</dbReference>
<dbReference type="InterPro" id="IPR024747">
    <property type="entry name" value="Pyridox_Oxase-rel"/>
</dbReference>
<dbReference type="Proteomes" id="UP001500305">
    <property type="component" value="Unassembled WGS sequence"/>
</dbReference>
<dbReference type="SUPFAM" id="SSF50475">
    <property type="entry name" value="FMN-binding split barrel"/>
    <property type="match status" value="1"/>
</dbReference>
<gene>
    <name evidence="1" type="ORF">GCM10010430_36420</name>
</gene>
<dbReference type="InterPro" id="IPR012349">
    <property type="entry name" value="Split_barrel_FMN-bd"/>
</dbReference>
<proteinExistence type="predicted"/>
<comment type="caution">
    <text evidence="1">The sequence shown here is derived from an EMBL/GenBank/DDBJ whole genome shotgun (WGS) entry which is preliminary data.</text>
</comment>
<dbReference type="EMBL" id="BAAATR010000015">
    <property type="protein sequence ID" value="GAA2250348.1"/>
    <property type="molecule type" value="Genomic_DNA"/>
</dbReference>
<keyword evidence="2" id="KW-1185">Reference proteome</keyword>
<evidence type="ECO:0000313" key="2">
    <source>
        <dbReference type="Proteomes" id="UP001500305"/>
    </source>
</evidence>
<sequence>MNENTPATDPAVRPVAPGVLARHIAERCAQLGLTEAELAKLAAMSPGYLRHLAEAGPELDPNGFLRVAAALRLTRRELLEGRSDAPPGQPGAAARPALFRLTEPECWEMLGDHGIGRIALAAEPGPVVFPVNYLIDARTVVYRTDPNGGAAVAADTSVSVQVDHIDDRLRQGWSVLVVGTARHVDDLEAVERLARLPGSRPWAGGHRPLWVRIQPERVTGRRIGSI</sequence>
<dbReference type="Pfam" id="PF12900">
    <property type="entry name" value="Pyridox_ox_2"/>
    <property type="match status" value="1"/>
</dbReference>